<organism evidence="1 2">
    <name type="scientific">Trichonephila clavata</name>
    <name type="common">Joro spider</name>
    <name type="synonym">Nephila clavata</name>
    <dbReference type="NCBI Taxonomy" id="2740835"/>
    <lineage>
        <taxon>Eukaryota</taxon>
        <taxon>Metazoa</taxon>
        <taxon>Ecdysozoa</taxon>
        <taxon>Arthropoda</taxon>
        <taxon>Chelicerata</taxon>
        <taxon>Arachnida</taxon>
        <taxon>Araneae</taxon>
        <taxon>Araneomorphae</taxon>
        <taxon>Entelegynae</taxon>
        <taxon>Araneoidea</taxon>
        <taxon>Nephilidae</taxon>
        <taxon>Trichonephila</taxon>
    </lineage>
</organism>
<comment type="caution">
    <text evidence="1">The sequence shown here is derived from an EMBL/GenBank/DDBJ whole genome shotgun (WGS) entry which is preliminary data.</text>
</comment>
<accession>A0A8X6KIJ4</accession>
<keyword evidence="2" id="KW-1185">Reference proteome</keyword>
<dbReference type="AlphaFoldDB" id="A0A8X6KIJ4"/>
<evidence type="ECO:0000313" key="2">
    <source>
        <dbReference type="Proteomes" id="UP000887116"/>
    </source>
</evidence>
<sequence length="79" mass="9277">MSNTPFSQVSLQNLITLLPPRHIEHYSLKPYFNSTKEFSDVHFQTKLYYPVQKANDTSDFERQMALETQSYTLRCSSNL</sequence>
<evidence type="ECO:0000313" key="1">
    <source>
        <dbReference type="EMBL" id="GFQ77150.1"/>
    </source>
</evidence>
<dbReference type="Proteomes" id="UP000887116">
    <property type="component" value="Unassembled WGS sequence"/>
</dbReference>
<reference evidence="1" key="1">
    <citation type="submission" date="2020-07" db="EMBL/GenBank/DDBJ databases">
        <title>Multicomponent nature underlies the extraordinary mechanical properties of spider dragline silk.</title>
        <authorList>
            <person name="Kono N."/>
            <person name="Nakamura H."/>
            <person name="Mori M."/>
            <person name="Yoshida Y."/>
            <person name="Ohtoshi R."/>
            <person name="Malay A.D."/>
            <person name="Moran D.A.P."/>
            <person name="Tomita M."/>
            <person name="Numata K."/>
            <person name="Arakawa K."/>
        </authorList>
    </citation>
    <scope>NUCLEOTIDE SEQUENCE</scope>
</reference>
<gene>
    <name evidence="1" type="ORF">TNCT_671271</name>
</gene>
<name>A0A8X6KIJ4_TRICU</name>
<dbReference type="EMBL" id="BMAO01021746">
    <property type="protein sequence ID" value="GFQ77150.1"/>
    <property type="molecule type" value="Genomic_DNA"/>
</dbReference>
<proteinExistence type="predicted"/>
<protein>
    <submittedName>
        <fullName evidence="1">Uncharacterized protein</fullName>
    </submittedName>
</protein>